<reference evidence="2 3" key="1">
    <citation type="submission" date="2015-01" db="EMBL/GenBank/DDBJ databases">
        <title>Evolution of Trichinella species and genotypes.</title>
        <authorList>
            <person name="Korhonen P.K."/>
            <person name="Edoardo P."/>
            <person name="Giuseppe L.R."/>
            <person name="Gasser R.B."/>
        </authorList>
    </citation>
    <scope>NUCLEOTIDE SEQUENCE [LARGE SCALE GENOMIC DNA]</scope>
    <source>
        <strain evidence="2">ISS1029</strain>
    </source>
</reference>
<name>A0A0V1HHU3_9BILA</name>
<protein>
    <recommendedName>
        <fullName evidence="4">FLYWCH-type domain-containing protein</fullName>
    </recommendedName>
</protein>
<evidence type="ECO:0000313" key="2">
    <source>
        <dbReference type="EMBL" id="KRZ09807.1"/>
    </source>
</evidence>
<dbReference type="EMBL" id="JYDP01000067">
    <property type="protein sequence ID" value="KRZ09807.1"/>
    <property type="molecule type" value="Genomic_DNA"/>
</dbReference>
<dbReference type="Proteomes" id="UP000055024">
    <property type="component" value="Unassembled WGS sequence"/>
</dbReference>
<sequence length="135" mass="15149">MTDISDERFVKNHCGSTSFVYKGRANKLRCTRKPKQYWGCSNLYAEYTAYNIKKAARVQCGQVMRGERSHGNLPGGPQPNIENGKEGDFKKPNQHVGSRSLCCTCCSIYLRLVPDISACEYHSVHKPGITFPQTS</sequence>
<organism evidence="2 3">
    <name type="scientific">Trichinella zimbabwensis</name>
    <dbReference type="NCBI Taxonomy" id="268475"/>
    <lineage>
        <taxon>Eukaryota</taxon>
        <taxon>Metazoa</taxon>
        <taxon>Ecdysozoa</taxon>
        <taxon>Nematoda</taxon>
        <taxon>Enoplea</taxon>
        <taxon>Dorylaimia</taxon>
        <taxon>Trichinellida</taxon>
        <taxon>Trichinellidae</taxon>
        <taxon>Trichinella</taxon>
    </lineage>
</organism>
<accession>A0A0V1HHU3</accession>
<evidence type="ECO:0000313" key="3">
    <source>
        <dbReference type="Proteomes" id="UP000055024"/>
    </source>
</evidence>
<evidence type="ECO:0008006" key="4">
    <source>
        <dbReference type="Google" id="ProtNLM"/>
    </source>
</evidence>
<comment type="caution">
    <text evidence="2">The sequence shown here is derived from an EMBL/GenBank/DDBJ whole genome shotgun (WGS) entry which is preliminary data.</text>
</comment>
<feature type="region of interest" description="Disordered" evidence="1">
    <location>
        <begin position="67"/>
        <end position="90"/>
    </location>
</feature>
<gene>
    <name evidence="2" type="ORF">T11_958</name>
</gene>
<proteinExistence type="predicted"/>
<dbReference type="AlphaFoldDB" id="A0A0V1HHU3"/>
<keyword evidence="3" id="KW-1185">Reference proteome</keyword>
<evidence type="ECO:0000256" key="1">
    <source>
        <dbReference type="SAM" id="MobiDB-lite"/>
    </source>
</evidence>